<sequence>MFLPQLQTLAAEQSPTMLELIRRKIEGGSEEDATDPQYLRNAFAVISAHYITAIDAGDIKFADESEKSQFLWLLQLLIDYTTAGKMADLLPASAEAESAK</sequence>
<accession>A0A177P5A1</accession>
<protein>
    <submittedName>
        <fullName evidence="1">Uncharacterized protein</fullName>
    </submittedName>
</protein>
<proteinExistence type="predicted"/>
<name>A0A177P5A1_9GAMM</name>
<evidence type="ECO:0000313" key="1">
    <source>
        <dbReference type="EMBL" id="OAI25074.1"/>
    </source>
</evidence>
<dbReference type="AlphaFoldDB" id="A0A177P5A1"/>
<reference evidence="2" key="1">
    <citation type="submission" date="2016-03" db="EMBL/GenBank/DDBJ databases">
        <authorList>
            <person name="Heylen K."/>
            <person name="De Vos P."/>
            <person name="Vekeman B."/>
        </authorList>
    </citation>
    <scope>NUCLEOTIDE SEQUENCE [LARGE SCALE GENOMIC DNA]</scope>
    <source>
        <strain evidence="2">R-45383</strain>
    </source>
</reference>
<dbReference type="STRING" id="702114.A1355_20095"/>
<evidence type="ECO:0000313" key="2">
    <source>
        <dbReference type="Proteomes" id="UP000077628"/>
    </source>
</evidence>
<dbReference type="Proteomes" id="UP000077628">
    <property type="component" value="Unassembled WGS sequence"/>
</dbReference>
<dbReference type="EMBL" id="LUUK01000041">
    <property type="protein sequence ID" value="OAI25074.1"/>
    <property type="molecule type" value="Genomic_DNA"/>
</dbReference>
<keyword evidence="2" id="KW-1185">Reference proteome</keyword>
<organism evidence="1 2">
    <name type="scientific">Methylomonas koyamae</name>
    <dbReference type="NCBI Taxonomy" id="702114"/>
    <lineage>
        <taxon>Bacteria</taxon>
        <taxon>Pseudomonadati</taxon>
        <taxon>Pseudomonadota</taxon>
        <taxon>Gammaproteobacteria</taxon>
        <taxon>Methylococcales</taxon>
        <taxon>Methylococcaceae</taxon>
        <taxon>Methylomonas</taxon>
    </lineage>
</organism>
<comment type="caution">
    <text evidence="1">The sequence shown here is derived from an EMBL/GenBank/DDBJ whole genome shotgun (WGS) entry which is preliminary data.</text>
</comment>
<gene>
    <name evidence="1" type="ORF">A1355_20095</name>
</gene>